<protein>
    <submittedName>
        <fullName evidence="2">Lef-3</fullName>
    </submittedName>
</protein>
<dbReference type="GO" id="GO:0003677">
    <property type="term" value="F:DNA binding"/>
    <property type="evidence" value="ECO:0007669"/>
    <property type="project" value="InterPro"/>
</dbReference>
<dbReference type="Pfam" id="PF05847">
    <property type="entry name" value="Baculo_LEF-3"/>
    <property type="match status" value="1"/>
</dbReference>
<organism evidence="2">
    <name type="scientific">Trichoplusia ni single nucleopolyhedrovirus</name>
    <dbReference type="NCBI Taxonomy" id="332054"/>
    <lineage>
        <taxon>Viruses</taxon>
        <taxon>Viruses incertae sedis</taxon>
        <taxon>Naldaviricetes</taxon>
        <taxon>Lefavirales</taxon>
        <taxon>Baculoviridae</taxon>
        <taxon>Alphabaculovirus</taxon>
        <taxon>Alphabaculovirus trini</taxon>
    </lineage>
</organism>
<evidence type="ECO:0000256" key="1">
    <source>
        <dbReference type="SAM" id="MobiDB-lite"/>
    </source>
</evidence>
<evidence type="ECO:0000313" key="2">
    <source>
        <dbReference type="EMBL" id="QBI90281.1"/>
    </source>
</evidence>
<dbReference type="EMBL" id="MH577296">
    <property type="protein sequence ID" value="QBI90281.1"/>
    <property type="molecule type" value="Genomic_DNA"/>
</dbReference>
<reference evidence="2" key="1">
    <citation type="submission" date="2018-07" db="EMBL/GenBank/DDBJ databases">
        <title>A new Alphabaculovirus highly virulent isolated from Trichoplusia ni (TnSNPV).</title>
        <authorList>
            <person name="Bivian-Hernandez M.D.L.A."/>
            <person name="Del Rincon-Castro M.C."/>
            <person name="Ibarra J.E."/>
        </authorList>
    </citation>
    <scope>NUCLEOTIDE SEQUENCE</scope>
    <source>
        <strain evidence="2">LBIV-4</strain>
    </source>
</reference>
<sequence>MSIKNLSVAALSHLDQDDEDVYNNTTEVEENLDCGQDGIENNDDNNNGDVQQQLQLQKQQKKEVKKRKRNLKQNDFVDDNEEEIVGSKRQKIDVNQPQKEPNRSRINDDAMSISSGSVGSIGPLRQNRVVGELVAKNTLSINNEAFYLFKLLIDNVSKEYYGDASQFYSMKLNKKYNLVITYEKKRYLITDFKESSEPDKKINIKRNVCQKDFDDNEIISVLAKFQFAFKLMENDLYKMVFVVMFTNDFNSRNEGKLCQIECSATLQKISAAFKQSITNECDLLEFFVNSQNKMLNLMRIKCHQSNNNYKSFIIMDITQIEIAKDAAVLKEDSSSIVSVSRQNKRVIASKITRVHAEQYGNDRLSISFNMFKQANSDPLKGTYFYGNNRNINSNNEDRLQKLAKIKMDLNQLNDMINDDIIEVDFFIVVDSFSKNYNIIGVTAYEHEHQQYYSI</sequence>
<dbReference type="GO" id="GO:0006355">
    <property type="term" value="P:regulation of DNA-templated transcription"/>
    <property type="evidence" value="ECO:0007669"/>
    <property type="project" value="InterPro"/>
</dbReference>
<name>A0A481V7D0_9ABAC</name>
<accession>A0A481V7D0</accession>
<proteinExistence type="predicted"/>
<dbReference type="InterPro" id="IPR008415">
    <property type="entry name" value="Baculo_LEF-3"/>
</dbReference>
<feature type="region of interest" description="Disordered" evidence="1">
    <location>
        <begin position="62"/>
        <end position="112"/>
    </location>
</feature>